<dbReference type="OrthoDB" id="2447531at2759"/>
<protein>
    <submittedName>
        <fullName evidence="1">Uncharacterized protein</fullName>
    </submittedName>
</protein>
<evidence type="ECO:0000313" key="1">
    <source>
        <dbReference type="EMBL" id="RIB28449.1"/>
    </source>
</evidence>
<keyword evidence="2" id="KW-1185">Reference proteome</keyword>
<dbReference type="Proteomes" id="UP000266673">
    <property type="component" value="Unassembled WGS sequence"/>
</dbReference>
<dbReference type="EMBL" id="QKWP01000065">
    <property type="protein sequence ID" value="RIB28449.1"/>
    <property type="molecule type" value="Genomic_DNA"/>
</dbReference>
<sequence length="158" mass="18415">MLALFMAKSEDKINRLFDEIQEVENLADWVSFYRQKWVIASLNNYMSQIDCNIWKSSPNNTNIVEAAHALSNRRGKSLKLMSAILQKEKFTAIHIHQQYNVPNHGRYKGSISRNVLLNKCKKESSTVNKLEDQERLLAIKERELDIRELHYSTSSSKM</sequence>
<name>A0A397W571_9GLOM</name>
<comment type="caution">
    <text evidence="1">The sequence shown here is derived from an EMBL/GenBank/DDBJ whole genome shotgun (WGS) entry which is preliminary data.</text>
</comment>
<dbReference type="AlphaFoldDB" id="A0A397W571"/>
<evidence type="ECO:0000313" key="2">
    <source>
        <dbReference type="Proteomes" id="UP000266673"/>
    </source>
</evidence>
<reference evidence="1 2" key="1">
    <citation type="submission" date="2018-06" db="EMBL/GenBank/DDBJ databases">
        <title>Comparative genomics reveals the genomic features of Rhizophagus irregularis, R. cerebriforme, R. diaphanum and Gigaspora rosea, and their symbiotic lifestyle signature.</title>
        <authorList>
            <person name="Morin E."/>
            <person name="San Clemente H."/>
            <person name="Chen E.C.H."/>
            <person name="De La Providencia I."/>
            <person name="Hainaut M."/>
            <person name="Kuo A."/>
            <person name="Kohler A."/>
            <person name="Murat C."/>
            <person name="Tang N."/>
            <person name="Roy S."/>
            <person name="Loubradou J."/>
            <person name="Henrissat B."/>
            <person name="Grigoriev I.V."/>
            <person name="Corradi N."/>
            <person name="Roux C."/>
            <person name="Martin F.M."/>
        </authorList>
    </citation>
    <scope>NUCLEOTIDE SEQUENCE [LARGE SCALE GENOMIC DNA]</scope>
    <source>
        <strain evidence="1 2">DAOM 194757</strain>
    </source>
</reference>
<gene>
    <name evidence="1" type="ORF">C2G38_2157865</name>
</gene>
<accession>A0A397W571</accession>
<organism evidence="1 2">
    <name type="scientific">Gigaspora rosea</name>
    <dbReference type="NCBI Taxonomy" id="44941"/>
    <lineage>
        <taxon>Eukaryota</taxon>
        <taxon>Fungi</taxon>
        <taxon>Fungi incertae sedis</taxon>
        <taxon>Mucoromycota</taxon>
        <taxon>Glomeromycotina</taxon>
        <taxon>Glomeromycetes</taxon>
        <taxon>Diversisporales</taxon>
        <taxon>Gigasporaceae</taxon>
        <taxon>Gigaspora</taxon>
    </lineage>
</organism>
<proteinExistence type="predicted"/>